<dbReference type="EMBL" id="FMWL01000009">
    <property type="protein sequence ID" value="SCZ79833.1"/>
    <property type="molecule type" value="Genomic_DNA"/>
</dbReference>
<dbReference type="InterPro" id="IPR010380">
    <property type="entry name" value="DUF975"/>
</dbReference>
<dbReference type="RefSeq" id="WP_092590986.1">
    <property type="nucleotide sequence ID" value="NZ_FMWL01000009.1"/>
</dbReference>
<dbReference type="OrthoDB" id="9784844at2"/>
<keyword evidence="1" id="KW-1133">Transmembrane helix</keyword>
<dbReference type="Proteomes" id="UP000199208">
    <property type="component" value="Unassembled WGS sequence"/>
</dbReference>
<keyword evidence="1" id="KW-0812">Transmembrane</keyword>
<keyword evidence="1" id="KW-0472">Membrane</keyword>
<dbReference type="PANTHER" id="PTHR40076:SF1">
    <property type="entry name" value="MEMBRANE PROTEIN"/>
    <property type="match status" value="1"/>
</dbReference>
<organism evidence="2 3">
    <name type="scientific">Acidaminobacter hydrogenoformans DSM 2784</name>
    <dbReference type="NCBI Taxonomy" id="1120920"/>
    <lineage>
        <taxon>Bacteria</taxon>
        <taxon>Bacillati</taxon>
        <taxon>Bacillota</taxon>
        <taxon>Clostridia</taxon>
        <taxon>Peptostreptococcales</taxon>
        <taxon>Acidaminobacteraceae</taxon>
        <taxon>Acidaminobacter</taxon>
    </lineage>
</organism>
<dbReference type="Pfam" id="PF06161">
    <property type="entry name" value="DUF975"/>
    <property type="match status" value="1"/>
</dbReference>
<protein>
    <submittedName>
        <fullName evidence="2">Uncharacterized membrane protein</fullName>
    </submittedName>
</protein>
<name>A0A1G5S0M0_9FIRM</name>
<accession>A0A1G5S0M0</accession>
<dbReference type="AlphaFoldDB" id="A0A1G5S0M0"/>
<feature type="transmembrane region" description="Helical" evidence="1">
    <location>
        <begin position="162"/>
        <end position="188"/>
    </location>
</feature>
<evidence type="ECO:0000313" key="3">
    <source>
        <dbReference type="Proteomes" id="UP000199208"/>
    </source>
</evidence>
<feature type="transmembrane region" description="Helical" evidence="1">
    <location>
        <begin position="12"/>
        <end position="36"/>
    </location>
</feature>
<gene>
    <name evidence="2" type="ORF">SAMN03080599_01957</name>
</gene>
<dbReference type="STRING" id="1120920.SAMN03080599_01957"/>
<reference evidence="2 3" key="1">
    <citation type="submission" date="2016-10" db="EMBL/GenBank/DDBJ databases">
        <authorList>
            <person name="de Groot N.N."/>
        </authorList>
    </citation>
    <scope>NUCLEOTIDE SEQUENCE [LARGE SCALE GENOMIC DNA]</scope>
    <source>
        <strain evidence="2 3">DSM 2784</strain>
    </source>
</reference>
<sequence>MSFEEMKLKAKAHLSGNWPVVIITILIFLALTQLFTNQNRVVTYTQGESQVNSSSAFFNLLSFILTGPLTYGLMVFFRRLREQRANIADLFDGFKRFGDTFLLNLLTTVFVILWTLLLIVPGIIAAIRYTMAYLIMTENPDMTALECIQASKMMMDGHKMDFFSFVLSFIGWFLLSILTFGLGFLYLIPYYNASKVEFYETLKQGNLY</sequence>
<feature type="transmembrane region" description="Helical" evidence="1">
    <location>
        <begin position="101"/>
        <end position="127"/>
    </location>
</feature>
<evidence type="ECO:0000313" key="2">
    <source>
        <dbReference type="EMBL" id="SCZ79833.1"/>
    </source>
</evidence>
<keyword evidence="3" id="KW-1185">Reference proteome</keyword>
<evidence type="ECO:0000256" key="1">
    <source>
        <dbReference type="SAM" id="Phobius"/>
    </source>
</evidence>
<dbReference type="PANTHER" id="PTHR40076">
    <property type="entry name" value="MEMBRANE PROTEIN-RELATED"/>
    <property type="match status" value="1"/>
</dbReference>
<feature type="transmembrane region" description="Helical" evidence="1">
    <location>
        <begin position="56"/>
        <end position="80"/>
    </location>
</feature>
<proteinExistence type="predicted"/>